<feature type="domain" description="ART-PolyVal-like" evidence="1">
    <location>
        <begin position="151"/>
        <end position="260"/>
    </location>
</feature>
<organism evidence="2 3">
    <name type="scientific">Anaerocolumna jejuensis DSM 15929</name>
    <dbReference type="NCBI Taxonomy" id="1121322"/>
    <lineage>
        <taxon>Bacteria</taxon>
        <taxon>Bacillati</taxon>
        <taxon>Bacillota</taxon>
        <taxon>Clostridia</taxon>
        <taxon>Lachnospirales</taxon>
        <taxon>Lachnospiraceae</taxon>
        <taxon>Anaerocolumna</taxon>
    </lineage>
</organism>
<protein>
    <recommendedName>
        <fullName evidence="1">ART-PolyVal-like domain-containing protein</fullName>
    </recommendedName>
</protein>
<dbReference type="STRING" id="1121322.SAMN02745136_00462"/>
<evidence type="ECO:0000259" key="1">
    <source>
        <dbReference type="Pfam" id="PF18760"/>
    </source>
</evidence>
<keyword evidence="3" id="KW-1185">Reference proteome</keyword>
<reference evidence="2 3" key="1">
    <citation type="submission" date="2016-11" db="EMBL/GenBank/DDBJ databases">
        <authorList>
            <person name="Jaros S."/>
            <person name="Januszkiewicz K."/>
            <person name="Wedrychowicz H."/>
        </authorList>
    </citation>
    <scope>NUCLEOTIDE SEQUENCE [LARGE SCALE GENOMIC DNA]</scope>
    <source>
        <strain evidence="2 3">DSM 15929</strain>
    </source>
</reference>
<name>A0A1M6KI72_9FIRM</name>
<proteinExistence type="predicted"/>
<dbReference type="Pfam" id="PF18760">
    <property type="entry name" value="ART-PolyVal"/>
    <property type="match status" value="1"/>
</dbReference>
<dbReference type="Proteomes" id="UP000184386">
    <property type="component" value="Unassembled WGS sequence"/>
</dbReference>
<dbReference type="AlphaFoldDB" id="A0A1M6KI72"/>
<dbReference type="EMBL" id="FRAC01000006">
    <property type="protein sequence ID" value="SHJ58632.1"/>
    <property type="molecule type" value="Genomic_DNA"/>
</dbReference>
<evidence type="ECO:0000313" key="3">
    <source>
        <dbReference type="Proteomes" id="UP000184386"/>
    </source>
</evidence>
<sequence length="264" mass="30494">MRFLAKLRTANAPEVYCIFNDYDLVRKNGVNQNNAAKLMFYKAVYNVAEPVMKRNTPLMREDFEVVSVEEWPETESRVVRGNNKFIGFAYNVKTNESMNIGVDTMSGVKSAYNRIIGSLSKKCDTVVIIYQGNNFVKNDGLATKNTVDVKKTFYHGTDAQFETFDVVKTQPGFWFTEDKAYASTHGKYLIKVTLDIKKPLDLEKVDIMKPFEKCFKGKDFNESLVFSKTFRDYLVNENYDSLMWKHHGFYTVVVFHSKQIGLFN</sequence>
<accession>A0A1M6KI72</accession>
<dbReference type="InterPro" id="IPR049522">
    <property type="entry name" value="ART-PolyVal_dom"/>
</dbReference>
<evidence type="ECO:0000313" key="2">
    <source>
        <dbReference type="EMBL" id="SHJ58632.1"/>
    </source>
</evidence>
<gene>
    <name evidence="2" type="ORF">SAMN02745136_00462</name>
</gene>